<evidence type="ECO:0000259" key="1">
    <source>
        <dbReference type="Pfam" id="PF16363"/>
    </source>
</evidence>
<dbReference type="Gene3D" id="3.90.25.10">
    <property type="entry name" value="UDP-galactose 4-epimerase, domain 1"/>
    <property type="match status" value="1"/>
</dbReference>
<proteinExistence type="predicted"/>
<feature type="domain" description="NAD(P)-binding" evidence="1">
    <location>
        <begin position="10"/>
        <end position="321"/>
    </location>
</feature>
<dbReference type="InterPro" id="IPR036291">
    <property type="entry name" value="NAD(P)-bd_dom_sf"/>
</dbReference>
<protein>
    <submittedName>
        <fullName evidence="2">CDP-glucose 4,6-dehydratase</fullName>
    </submittedName>
</protein>
<keyword evidence="3" id="KW-1185">Reference proteome</keyword>
<dbReference type="SUPFAM" id="SSF51735">
    <property type="entry name" value="NAD(P)-binding Rossmann-fold domains"/>
    <property type="match status" value="1"/>
</dbReference>
<reference evidence="2 3" key="1">
    <citation type="submission" date="2016-03" db="EMBL/GenBank/DDBJ databases">
        <title>Comparative genomics of Rickettsiella.</title>
        <authorList>
            <person name="Chandler C."/>
            <person name="Wang Y."/>
        </authorList>
    </citation>
    <scope>NUCLEOTIDE SEQUENCE [LARGE SCALE GENOMIC DNA]</scope>
    <source>
        <strain evidence="2 3">RCFS May 2013</strain>
    </source>
</reference>
<dbReference type="Pfam" id="PF16363">
    <property type="entry name" value="GDP_Man_Dehyd"/>
    <property type="match status" value="1"/>
</dbReference>
<dbReference type="AlphaFoldDB" id="A0A1J8P641"/>
<dbReference type="EMBL" id="LUKY01000032">
    <property type="protein sequence ID" value="OIZ95260.1"/>
    <property type="molecule type" value="Genomic_DNA"/>
</dbReference>
<dbReference type="RefSeq" id="WP_071662522.1">
    <property type="nucleotide sequence ID" value="NZ_LUKY01000032.1"/>
</dbReference>
<dbReference type="InterPro" id="IPR013445">
    <property type="entry name" value="CDP_4_6_deHydtase"/>
</dbReference>
<dbReference type="CDD" id="cd05252">
    <property type="entry name" value="CDP_GD_SDR_e"/>
    <property type="match status" value="1"/>
</dbReference>
<comment type="caution">
    <text evidence="2">The sequence shown here is derived from an EMBL/GenBank/DDBJ whole genome shotgun (WGS) entry which is preliminary data.</text>
</comment>
<evidence type="ECO:0000313" key="2">
    <source>
        <dbReference type="EMBL" id="OIZ95260.1"/>
    </source>
</evidence>
<organism evidence="2 3">
    <name type="scientific">Candidatus Rickettsiella isopodorum</name>
    <dbReference type="NCBI Taxonomy" id="1225476"/>
    <lineage>
        <taxon>Bacteria</taxon>
        <taxon>Pseudomonadati</taxon>
        <taxon>Pseudomonadota</taxon>
        <taxon>Gammaproteobacteria</taxon>
        <taxon>Legionellales</taxon>
        <taxon>Coxiellaceae</taxon>
        <taxon>Rickettsiella</taxon>
    </lineage>
</organism>
<dbReference type="Gene3D" id="3.40.50.720">
    <property type="entry name" value="NAD(P)-binding Rossmann-like Domain"/>
    <property type="match status" value="1"/>
</dbReference>
<dbReference type="STRING" id="1225476.A1D18_03460"/>
<accession>A0A1J8P641</accession>
<sequence>MKFWQGKTVLLTGHAGFKGSWLSLWLKSLGVNLIGYSLKPPTFPNLFDITQLSTGMINNLADIRDFSALHAVIKKYQPEIIIHMAAQSLVRHSYQAPLETYTTNIMGTINLLEAARLTESVKVIVNVTSDKCYENADLNKKYREEDRLGGHDPYSNSKACSELVTQTYRDVYFKPRGVGVATVRAGNVIGGGDWAKDRLVPDVLNACMKHENILLRYPDALRPWQHVLQPLYGYLILAEKLYSAPDIFAESWNFGPEIEDIKSVSWITDYLIKISNSTVKWIKDETKHLHEANSLQLDSSKAKKFLGWVPIWNLETGLKKTVDWFQAYQTETNMHDKTISQINQFSNEMQDFAEKNFIKETSNA</sequence>
<dbReference type="NCBIfam" id="TIGR02622">
    <property type="entry name" value="CDP_4_6_dhtase"/>
    <property type="match status" value="1"/>
</dbReference>
<dbReference type="OrthoDB" id="9779041at2"/>
<dbReference type="PANTHER" id="PTHR43000">
    <property type="entry name" value="DTDP-D-GLUCOSE 4,6-DEHYDRATASE-RELATED"/>
    <property type="match status" value="1"/>
</dbReference>
<dbReference type="InterPro" id="IPR016040">
    <property type="entry name" value="NAD(P)-bd_dom"/>
</dbReference>
<evidence type="ECO:0000313" key="3">
    <source>
        <dbReference type="Proteomes" id="UP000183924"/>
    </source>
</evidence>
<name>A0A1J8P641_9COXI</name>
<gene>
    <name evidence="2" type="ORF">A1D18_03460</name>
</gene>
<dbReference type="Proteomes" id="UP000183924">
    <property type="component" value="Unassembled WGS sequence"/>
</dbReference>